<organism evidence="2 3">
    <name type="scientific">Trichosporon asahii var. asahii (strain CBS 8904)</name>
    <name type="common">Yeast</name>
    <dbReference type="NCBI Taxonomy" id="1220162"/>
    <lineage>
        <taxon>Eukaryota</taxon>
        <taxon>Fungi</taxon>
        <taxon>Dikarya</taxon>
        <taxon>Basidiomycota</taxon>
        <taxon>Agaricomycotina</taxon>
        <taxon>Tremellomycetes</taxon>
        <taxon>Trichosporonales</taxon>
        <taxon>Trichosporonaceae</taxon>
        <taxon>Trichosporon</taxon>
    </lineage>
</organism>
<gene>
    <name evidence="2" type="ORF">A1Q2_03766</name>
</gene>
<proteinExistence type="predicted"/>
<accession>K1VR45</accession>
<feature type="compositionally biased region" description="Polar residues" evidence="1">
    <location>
        <begin position="192"/>
        <end position="207"/>
    </location>
</feature>
<evidence type="ECO:0000313" key="2">
    <source>
        <dbReference type="EMBL" id="EKD01947.1"/>
    </source>
</evidence>
<dbReference type="HOGENOM" id="CLU_1327214_0_0_1"/>
<comment type="caution">
    <text evidence="2">The sequence shown here is derived from an EMBL/GenBank/DDBJ whole genome shotgun (WGS) entry which is preliminary data.</text>
</comment>
<dbReference type="AlphaFoldDB" id="K1VR45"/>
<keyword evidence="3" id="KW-1185">Reference proteome</keyword>
<feature type="region of interest" description="Disordered" evidence="1">
    <location>
        <begin position="158"/>
        <end position="207"/>
    </location>
</feature>
<evidence type="ECO:0000313" key="3">
    <source>
        <dbReference type="Proteomes" id="UP000006757"/>
    </source>
</evidence>
<evidence type="ECO:0000256" key="1">
    <source>
        <dbReference type="SAM" id="MobiDB-lite"/>
    </source>
</evidence>
<protein>
    <submittedName>
        <fullName evidence="2">Uncharacterized protein</fullName>
    </submittedName>
</protein>
<name>K1VR45_TRIAC</name>
<dbReference type="InParanoid" id="K1VR45"/>
<sequence>MKKPFPEHLEDYDHAQVNARVELWRTNTLVSSWPVDALETFLDSCRPLAQAIVNVLHESGIMKQHQELPRFRLSSETRAEYRWNGLPDAAIEILFGVPAPDHHRRPREGRMYHPLPLARGTWVPRRSALRNTDSFQRPVGLCQALRSSTKLCQALSSSAQTVKPGTRLHAGPAGPSSPATSLPHRHNARQPPDTTNMSRYSTLSQHH</sequence>
<reference evidence="2 3" key="1">
    <citation type="journal article" date="2012" name="Eukaryot. Cell">
        <title>Genome sequence of the Trichosporon asahii environmental strain CBS 8904.</title>
        <authorList>
            <person name="Yang R.Y."/>
            <person name="Li H.T."/>
            <person name="Zhu H."/>
            <person name="Zhou G.P."/>
            <person name="Wang M."/>
            <person name="Wang L."/>
        </authorList>
    </citation>
    <scope>NUCLEOTIDE SEQUENCE [LARGE SCALE GENOMIC DNA]</scope>
    <source>
        <strain evidence="2 3">CBS 8904</strain>
    </source>
</reference>
<dbReference type="Proteomes" id="UP000006757">
    <property type="component" value="Unassembled WGS sequence"/>
</dbReference>
<dbReference type="EMBL" id="AMBO01000304">
    <property type="protein sequence ID" value="EKD01947.1"/>
    <property type="molecule type" value="Genomic_DNA"/>
</dbReference>